<gene>
    <name evidence="11" type="ORF">EHS24_007751</name>
</gene>
<feature type="compositionally biased region" description="Pro residues" evidence="8">
    <location>
        <begin position="1189"/>
        <end position="1216"/>
    </location>
</feature>
<evidence type="ECO:0000259" key="10">
    <source>
        <dbReference type="Pfam" id="PF12932"/>
    </source>
</evidence>
<feature type="compositionally biased region" description="Low complexity" evidence="8">
    <location>
        <begin position="2624"/>
        <end position="2635"/>
    </location>
</feature>
<feature type="region of interest" description="Disordered" evidence="8">
    <location>
        <begin position="518"/>
        <end position="537"/>
    </location>
</feature>
<evidence type="ECO:0000256" key="6">
    <source>
        <dbReference type="ARBA" id="ARBA00024687"/>
    </source>
</evidence>
<feature type="compositionally biased region" description="Pro residues" evidence="8">
    <location>
        <begin position="1160"/>
        <end position="1174"/>
    </location>
</feature>
<accession>A0A427XVC7</accession>
<feature type="region of interest" description="Disordered" evidence="8">
    <location>
        <begin position="553"/>
        <end position="585"/>
    </location>
</feature>
<comment type="caution">
    <text evidence="11">The sequence shown here is derived from an EMBL/GenBank/DDBJ whole genome shotgun (WGS) entry which is preliminary data.</text>
</comment>
<feature type="domain" description="Sec16 Sec23-binding" evidence="9">
    <location>
        <begin position="2055"/>
        <end position="2286"/>
    </location>
</feature>
<feature type="compositionally biased region" description="Polar residues" evidence="8">
    <location>
        <begin position="1612"/>
        <end position="1621"/>
    </location>
</feature>
<dbReference type="PANTHER" id="PTHR13402">
    <property type="entry name" value="RGPR-RELATED"/>
    <property type="match status" value="1"/>
</dbReference>
<feature type="region of interest" description="Disordered" evidence="8">
    <location>
        <begin position="930"/>
        <end position="956"/>
    </location>
</feature>
<feature type="compositionally biased region" description="Basic and acidic residues" evidence="8">
    <location>
        <begin position="1330"/>
        <end position="1343"/>
    </location>
</feature>
<evidence type="ECO:0000256" key="2">
    <source>
        <dbReference type="ARBA" id="ARBA00005927"/>
    </source>
</evidence>
<evidence type="ECO:0000256" key="8">
    <source>
        <dbReference type="SAM" id="MobiDB-lite"/>
    </source>
</evidence>
<feature type="compositionally biased region" description="Low complexity" evidence="8">
    <location>
        <begin position="10"/>
        <end position="27"/>
    </location>
</feature>
<feature type="compositionally biased region" description="Low complexity" evidence="8">
    <location>
        <begin position="2569"/>
        <end position="2580"/>
    </location>
</feature>
<feature type="compositionally biased region" description="Pro residues" evidence="8">
    <location>
        <begin position="480"/>
        <end position="489"/>
    </location>
</feature>
<feature type="compositionally biased region" description="Pro residues" evidence="8">
    <location>
        <begin position="1378"/>
        <end position="1413"/>
    </location>
</feature>
<dbReference type="OrthoDB" id="8918678at2759"/>
<keyword evidence="5 7" id="KW-0931">ER-Golgi transport</keyword>
<keyword evidence="7" id="KW-0072">Autophagy</keyword>
<evidence type="ECO:0000313" key="12">
    <source>
        <dbReference type="Proteomes" id="UP000279236"/>
    </source>
</evidence>
<feature type="compositionally biased region" description="Low complexity" evidence="8">
    <location>
        <begin position="1549"/>
        <end position="1558"/>
    </location>
</feature>
<evidence type="ECO:0000256" key="1">
    <source>
        <dbReference type="ARBA" id="ARBA00004397"/>
    </source>
</evidence>
<feature type="compositionally biased region" description="Pro residues" evidence="8">
    <location>
        <begin position="2611"/>
        <end position="2623"/>
    </location>
</feature>
<feature type="domain" description="Sec16 central conserved" evidence="10">
    <location>
        <begin position="1836"/>
        <end position="1969"/>
    </location>
</feature>
<feature type="region of interest" description="Disordered" evidence="8">
    <location>
        <begin position="399"/>
        <end position="433"/>
    </location>
</feature>
<keyword evidence="4 7" id="KW-0256">Endoplasmic reticulum</keyword>
<dbReference type="GO" id="GO:0006914">
    <property type="term" value="P:autophagy"/>
    <property type="evidence" value="ECO:0007669"/>
    <property type="project" value="UniProtKB-KW"/>
</dbReference>
<dbReference type="EMBL" id="RSCE01000005">
    <property type="protein sequence ID" value="RSH82757.1"/>
    <property type="molecule type" value="Genomic_DNA"/>
</dbReference>
<evidence type="ECO:0000313" key="11">
    <source>
        <dbReference type="EMBL" id="RSH82757.1"/>
    </source>
</evidence>
<feature type="compositionally biased region" description="Low complexity" evidence="8">
    <location>
        <begin position="1239"/>
        <end position="1259"/>
    </location>
</feature>
<dbReference type="InterPro" id="IPR024340">
    <property type="entry name" value="Sec16_CCD"/>
</dbReference>
<dbReference type="GO" id="GO:0070971">
    <property type="term" value="C:endoplasmic reticulum exit site"/>
    <property type="evidence" value="ECO:0007669"/>
    <property type="project" value="TreeGrafter"/>
</dbReference>
<feature type="compositionally biased region" description="Polar residues" evidence="8">
    <location>
        <begin position="302"/>
        <end position="314"/>
    </location>
</feature>
<feature type="region of interest" description="Disordered" evidence="8">
    <location>
        <begin position="2538"/>
        <end position="2671"/>
    </location>
</feature>
<evidence type="ECO:0000256" key="3">
    <source>
        <dbReference type="ARBA" id="ARBA00022448"/>
    </source>
</evidence>
<feature type="region of interest" description="Disordered" evidence="8">
    <location>
        <begin position="1606"/>
        <end position="1745"/>
    </location>
</feature>
<dbReference type="GO" id="GO:0012507">
    <property type="term" value="C:ER to Golgi transport vesicle membrane"/>
    <property type="evidence" value="ECO:0007669"/>
    <property type="project" value="TreeGrafter"/>
</dbReference>
<proteinExistence type="inferred from homology"/>
<dbReference type="GO" id="GO:0016192">
    <property type="term" value="P:vesicle-mediated transport"/>
    <property type="evidence" value="ECO:0007669"/>
    <property type="project" value="UniProtKB-KW"/>
</dbReference>
<dbReference type="Proteomes" id="UP000279236">
    <property type="component" value="Unassembled WGS sequence"/>
</dbReference>
<organism evidence="11 12">
    <name type="scientific">Apiotrichum porosum</name>
    <dbReference type="NCBI Taxonomy" id="105984"/>
    <lineage>
        <taxon>Eukaryota</taxon>
        <taxon>Fungi</taxon>
        <taxon>Dikarya</taxon>
        <taxon>Basidiomycota</taxon>
        <taxon>Agaricomycotina</taxon>
        <taxon>Tremellomycetes</taxon>
        <taxon>Trichosporonales</taxon>
        <taxon>Trichosporonaceae</taxon>
        <taxon>Apiotrichum</taxon>
    </lineage>
</organism>
<feature type="region of interest" description="Disordered" evidence="8">
    <location>
        <begin position="302"/>
        <end position="373"/>
    </location>
</feature>
<dbReference type="PANTHER" id="PTHR13402:SF6">
    <property type="entry name" value="SECRETORY 16, ISOFORM I"/>
    <property type="match status" value="1"/>
</dbReference>
<evidence type="ECO:0000256" key="5">
    <source>
        <dbReference type="ARBA" id="ARBA00022892"/>
    </source>
</evidence>
<keyword evidence="7" id="KW-0653">Protein transport</keyword>
<dbReference type="GO" id="GO:0007030">
    <property type="term" value="P:Golgi organization"/>
    <property type="evidence" value="ECO:0007669"/>
    <property type="project" value="TreeGrafter"/>
</dbReference>
<keyword evidence="3 7" id="KW-0813">Transport</keyword>
<feature type="region of interest" description="Disordered" evidence="8">
    <location>
        <begin position="2348"/>
        <end position="2377"/>
    </location>
</feature>
<reference evidence="11 12" key="1">
    <citation type="submission" date="2018-11" db="EMBL/GenBank/DDBJ databases">
        <title>Genome sequence of Apiotrichum porosum DSM 27194.</title>
        <authorList>
            <person name="Aliyu H."/>
            <person name="Gorte O."/>
            <person name="Ochsenreither K."/>
        </authorList>
    </citation>
    <scope>NUCLEOTIDE SEQUENCE [LARGE SCALE GENOMIC DNA]</scope>
    <source>
        <strain evidence="11 12">DSM 27194</strain>
    </source>
</reference>
<feature type="compositionally biased region" description="Pro residues" evidence="8">
    <location>
        <begin position="1227"/>
        <end position="1238"/>
    </location>
</feature>
<feature type="compositionally biased region" description="Low complexity" evidence="8">
    <location>
        <begin position="322"/>
        <end position="340"/>
    </location>
</feature>
<feature type="compositionally biased region" description="Basic residues" evidence="8">
    <location>
        <begin position="53"/>
        <end position="65"/>
    </location>
</feature>
<feature type="compositionally biased region" description="Polar residues" evidence="8">
    <location>
        <begin position="2581"/>
        <end position="2593"/>
    </location>
</feature>
<comment type="similarity">
    <text evidence="2 7">Belongs to the SEC16 family.</text>
</comment>
<feature type="compositionally biased region" description="Polar residues" evidence="8">
    <location>
        <begin position="2476"/>
        <end position="2485"/>
    </location>
</feature>
<dbReference type="InterPro" id="IPR024298">
    <property type="entry name" value="Sec16_Sec23-bd"/>
</dbReference>
<dbReference type="GO" id="GO:0070973">
    <property type="term" value="P:protein localization to endoplasmic reticulum exit site"/>
    <property type="evidence" value="ECO:0007669"/>
    <property type="project" value="TreeGrafter"/>
</dbReference>
<dbReference type="GeneID" id="39592294"/>
<evidence type="ECO:0000256" key="7">
    <source>
        <dbReference type="RuleBase" id="RU364101"/>
    </source>
</evidence>
<dbReference type="Pfam" id="PF12931">
    <property type="entry name" value="TPR_Sec16"/>
    <property type="match status" value="1"/>
</dbReference>
<keyword evidence="12" id="KW-1185">Reference proteome</keyword>
<feature type="compositionally biased region" description="Basic and acidic residues" evidence="8">
    <location>
        <begin position="98"/>
        <end position="116"/>
    </location>
</feature>
<evidence type="ECO:0000259" key="9">
    <source>
        <dbReference type="Pfam" id="PF12931"/>
    </source>
</evidence>
<dbReference type="GO" id="GO:0015031">
    <property type="term" value="P:protein transport"/>
    <property type="evidence" value="ECO:0007669"/>
    <property type="project" value="UniProtKB-KW"/>
</dbReference>
<feature type="region of interest" description="Disordered" evidence="8">
    <location>
        <begin position="985"/>
        <end position="1284"/>
    </location>
</feature>
<evidence type="ECO:0000256" key="4">
    <source>
        <dbReference type="ARBA" id="ARBA00022824"/>
    </source>
</evidence>
<comment type="subcellular location">
    <subcellularLocation>
        <location evidence="1">Endoplasmic reticulum membrane</location>
        <topology evidence="1">Peripheral membrane protein</topology>
        <orientation evidence="1">Cytoplasmic side</orientation>
    </subcellularLocation>
</comment>
<feature type="compositionally biased region" description="Basic and acidic residues" evidence="8">
    <location>
        <begin position="2449"/>
        <end position="2468"/>
    </location>
</feature>
<feature type="region of interest" description="Disordered" evidence="8">
    <location>
        <begin position="2419"/>
        <end position="2521"/>
    </location>
</feature>
<feature type="compositionally biased region" description="Polar residues" evidence="8">
    <location>
        <begin position="1023"/>
        <end position="1038"/>
    </location>
</feature>
<feature type="region of interest" description="Disordered" evidence="8">
    <location>
        <begin position="466"/>
        <end position="491"/>
    </location>
</feature>
<protein>
    <recommendedName>
        <fullName evidence="7">Protein transport protein sec16</fullName>
    </recommendedName>
</protein>
<feature type="compositionally biased region" description="Basic and acidic residues" evidence="8">
    <location>
        <begin position="2487"/>
        <end position="2497"/>
    </location>
</feature>
<sequence length="2671" mass="276174">MSAPPPAPPLAAGISAQQTPTGAAAAPPTAPDHESAPTTTAVDASLAASAAAAKKKKKNKKKKKGNSISVSSPADLLGSPDDSPIATPGSLTPLLPTDEQRSSDVPEIHPTSDSHHLLGTSIAPTEPVVHEEPEPATPAALVDVPARSPDYSSPGPDFSAPSMDQEEQPDFGEHSTATASHQHPMPGVPAPMPPHASALFTDEVEDAAFEFSTDPILEFDTDAPPAPAPVFTTDAPTALLKDEPAFVNDDFEAAAFDSTATLDAVVAAEGLEHEVEAAHPATAVVQPAAAIVDLAPVPQSTSMAKPTPVTQPTPVSLPVSDPTPAAEAAPAAQLLPEPTQVPTQKTETKLDEPNMFASGNKDIHPPASMPKSLDGTSAAALFADAGEDDGFDITADEQHEGEAAVTEVEPAQPAPPLDEPELFAGPDDDIHPPAEMPKSLDGTSAAALFADAGEDDAFNITADEQHEGEAGVTQVEPAHPEPTPAPAPVPAHVLPTAAPSAASLFTDDANDVFDIPTQDEERSVEPPTAVAAPPPPAAISVPEPVANSAAALFGDEGDDGAFDIGQPDHGVAAPQAVEHSQQPASAPALSASALFADDSSAFDIQHDDHADLQSHAAQTSFATPAEAAPKAPVSAAALFTDESDLFTFDIGQPEEPATQEPEPAATRTDYTTSTSAATAFPVHQIGDRSIDTMFTDSDWLVDTSFDDTLDLGRNDMPAVSPIAATHDTRSAPVDFEVPEGWYDEDGGWHYYTEEERELVRVSMLNDVGYFPETDTLAPVQSENAARRTPEPASVSEPYVPQAANQYAPVTAAAPSDPYAPAPTANQYAPAPVSNPYAPNPAAAAAYGYQAASGGYAPQPATGYGAAPSAYAPATAFVPAAPAAPAATQAYASAYTPQPISSGMPAASPYDPYAPTATGYGAPAAQSYAAQSYSADTSRQAPSPKKEAPKRMTATAYDPPVMRKQKSFVRAPSVVQSEVDTFVPPLNAPPVPGLPAGINAAPPAPPPGPPKRSKTQDRIPDATEQVTSPQRSQSTQSFSGVDPHSHIAANAYDPPVEALSPTLSHSSLAHGHGHGHGHAHFAAQSPYEAAGYGSSQAQDPYAPPPQDAFERVLSPPIATQPPQRPSTASATHPPKPTSFDPPLRPTSSRPPSRHASRPTFASPPPGAADLPPVPAIPAAYAQQGTYAPPVQSPPTVLSPPPMPPVPPQAPIVPPPRGPSRGSARQPTFAPPPPMPPRAATPPRTATPPSYAPAQHALSPPRAAPHAPPRVSSPLRNETTFPPIPTPAVQTAAVTAAAALAAGAVAAAVAVDKPAQRQAVSLHEEVGDDETSERGSLDQEDDKPKYVPPPPGRSYASEPFAPASPSRQHTQQSSFEPAPSHAPPPKTTAPPPKVAKAMSPPPSGYQPAPFVPAPPATQSSWEPAPFVPAPAAEESGYEPAPFVPAPAATESSWEPAPFVPAPAAEESGYEPAPFVPAPTATESSWEPAPFVPAPAAEESGYEPAPFVPAPPADSHSGYEPHVPPPVAADTTGYEAAEYQSPEKRTQVIEDPYATSAAPSNPYAPAPSNPYAAPVPKSGPAAEYNPYAVSPTTTTKAVAPVQDVYNPYAPAPVAQKSSPPQSDGYSPYAPPRQSGESTRPGRASLDQGAPPRSSGEYAPPPGRASLDYGAPRTSSEYAPPGRASMDYGARPSGEYGRRSSEYAPSAGRGSMDYARAGQSFGAASHDRSPSDQYSPYGAQPQQTKAEYNPYEPSSRAAAAAKPAAQNDFYAPVDAYGPGTTGMRAMSMSPTNDLGMSPPGAGAYFQGMHMDPTYVPQQVLEQRPVSEDPLGRCAPAARNVPLAVFGFGGVVIMGFPGTASDSPDAPSYGYASHRGLLTIRPVPEVIESSAVANDASTFPGPLIFDPLMPKGAAGDKKKRESVLAYLAARAEEIERGLPYLKSSVTRARREERREEEAKLVIVGILTALIEGDGRLFGSSKAEDAVRAALQPPVSNEARTPFANGLGAHPTTGARANPGQLEQLSSMIMAGSKKEAAPLCRVERSLVARPGHFLNVPGTAGLKAAYSVYSGLTPATIDDLFNAAHITDDPGADSWREVIGAVIFNSKPTDLVCLDDLGARFKRVGLHGAAQVCALLSPNSPFSDMSSAATERAIPLAENAADEDGALFAEIAEYARTLVPIPKGNDVPQPSLVQLLPYKIQRAWRAAELGNVEQAKRYCEAIETAIKVAPKQAPPIRLQRHLASSMEDLLERLTGEPSISPSAGLGMRKSKSSATIGSWIEGRLTKFIAGEDDENAPPKPAAVPAKGTTAIGPFSHFSTISPGPSSGVSRAPSTVDLTIGIGGTLDVPSPFTNDSAYSGGGGYSPWDGDNDESGPPAEPVPFTNVAAVPTLNVDDSTGFINPMLNFGAPIVDTPLAIQDYTPKQQPVQDDEDDLDDLGFGNAALSRNRTPKVPEPSDDKGKGKGKGKTDEPTKSKHVPSPSVDSTVSATDSKAGDLKPEKKGWLSWGWGSKKEAGGPGYTKANLGDTTSMVYDPVLKKWTMPGAKSEPAAAATPPPPRAATTSPAGLPARTAGPRSTTTTPPVSSNLSGMPRSQSSATLGGGAPPPRLTASVGGPPARPPTGGPPTGPPSGSAGTPKPTTAASLDDLLNRPPSGRPASAAAKKKRGTNKYIDVMQQ</sequence>
<feature type="region of interest" description="Disordered" evidence="8">
    <location>
        <begin position="1314"/>
        <end position="1585"/>
    </location>
</feature>
<dbReference type="Pfam" id="PF12932">
    <property type="entry name" value="Sec16"/>
    <property type="match status" value="1"/>
</dbReference>
<keyword evidence="7" id="KW-0472">Membrane</keyword>
<feature type="compositionally biased region" description="Low complexity" evidence="8">
    <location>
        <begin position="2645"/>
        <end position="2655"/>
    </location>
</feature>
<dbReference type="STRING" id="105984.A0A427XVC7"/>
<name>A0A427XVC7_9TREE</name>
<dbReference type="GO" id="GO:0005789">
    <property type="term" value="C:endoplasmic reticulum membrane"/>
    <property type="evidence" value="ECO:0007669"/>
    <property type="project" value="UniProtKB-SubCell"/>
</dbReference>
<comment type="function">
    <text evidence="6 7">Involved in the initiation of assembly of the COPII coat required for the formation of transport vesicles from the endoplasmic reticulum (ER) and the selection of cargo molecules. Also involved in autophagy.</text>
</comment>
<feature type="region of interest" description="Disordered" evidence="8">
    <location>
        <begin position="1"/>
        <end position="183"/>
    </location>
</feature>
<dbReference type="RefSeq" id="XP_028476989.1">
    <property type="nucleotide sequence ID" value="XM_028623096.1"/>
</dbReference>
<feature type="compositionally biased region" description="Polar residues" evidence="8">
    <location>
        <begin position="1363"/>
        <end position="1373"/>
    </location>
</feature>
<feature type="compositionally biased region" description="Low complexity" evidence="8">
    <location>
        <begin position="1217"/>
        <end position="1226"/>
    </location>
</feature>